<accession>A0ABV6UMD2</accession>
<dbReference type="PANTHER" id="PTHR43408:SF1">
    <property type="entry name" value="FMN REDUCTASE (NADPH)"/>
    <property type="match status" value="1"/>
</dbReference>
<keyword evidence="3 5" id="KW-0560">Oxidoreductase</keyword>
<dbReference type="InterPro" id="IPR029039">
    <property type="entry name" value="Flavoprotein-like_sf"/>
</dbReference>
<feature type="domain" description="NADPH-dependent FMN reductase-like" evidence="4">
    <location>
        <begin position="1"/>
        <end position="139"/>
    </location>
</feature>
<protein>
    <submittedName>
        <fullName evidence="5">NADPH-dependent FMN reductase</fullName>
        <ecNumber evidence="5">1.-.-.-</ecNumber>
    </submittedName>
</protein>
<dbReference type="EMBL" id="JBHEZZ010000007">
    <property type="protein sequence ID" value="MFC1402609.1"/>
    <property type="molecule type" value="Genomic_DNA"/>
</dbReference>
<evidence type="ECO:0000313" key="6">
    <source>
        <dbReference type="Proteomes" id="UP001592528"/>
    </source>
</evidence>
<reference evidence="5 6" key="1">
    <citation type="submission" date="2024-09" db="EMBL/GenBank/DDBJ databases">
        <authorList>
            <person name="Lee S.D."/>
        </authorList>
    </citation>
    <scope>NUCLEOTIDE SEQUENCE [LARGE SCALE GENOMIC DNA]</scope>
    <source>
        <strain evidence="5 6">N1-5</strain>
    </source>
</reference>
<dbReference type="EC" id="1.-.-.-" evidence="5"/>
<comment type="caution">
    <text evidence="5">The sequence shown here is derived from an EMBL/GenBank/DDBJ whole genome shotgun (WGS) entry which is preliminary data.</text>
</comment>
<dbReference type="Proteomes" id="UP001592528">
    <property type="component" value="Unassembled WGS sequence"/>
</dbReference>
<evidence type="ECO:0000256" key="1">
    <source>
        <dbReference type="ARBA" id="ARBA00022630"/>
    </source>
</evidence>
<organism evidence="5 6">
    <name type="scientific">Streptacidiphilus cavernicola</name>
    <dbReference type="NCBI Taxonomy" id="3342716"/>
    <lineage>
        <taxon>Bacteria</taxon>
        <taxon>Bacillati</taxon>
        <taxon>Actinomycetota</taxon>
        <taxon>Actinomycetes</taxon>
        <taxon>Kitasatosporales</taxon>
        <taxon>Streptomycetaceae</taxon>
        <taxon>Streptacidiphilus</taxon>
    </lineage>
</organism>
<keyword evidence="2" id="KW-0288">FMN</keyword>
<dbReference type="InterPro" id="IPR005025">
    <property type="entry name" value="FMN_Rdtase-like_dom"/>
</dbReference>
<dbReference type="RefSeq" id="WP_051725191.1">
    <property type="nucleotide sequence ID" value="NZ_JBHEZZ010000007.1"/>
</dbReference>
<dbReference type="SUPFAM" id="SSF52218">
    <property type="entry name" value="Flavoproteins"/>
    <property type="match status" value="1"/>
</dbReference>
<proteinExistence type="predicted"/>
<evidence type="ECO:0000313" key="5">
    <source>
        <dbReference type="EMBL" id="MFC1402609.1"/>
    </source>
</evidence>
<sequence length="170" mass="17957">MSVVVLVGNPRPRSRTYEAAHLVAERLTGAQADHSIDLADLGAALFDPEDQRVAEAIAAVEGADLLIAASPTYKASYTGLLKLFLDRLGSGSLTGTTAVPLLLGAHWRHSLAADLLLKPVLVELGATVPVRGLFLLDSDYTASEELEKWLTSARGQVAATVDAERARVAS</sequence>
<dbReference type="PANTHER" id="PTHR43408">
    <property type="entry name" value="FMN REDUCTASE (NADPH)"/>
    <property type="match status" value="1"/>
</dbReference>
<keyword evidence="6" id="KW-1185">Reference proteome</keyword>
<dbReference type="Pfam" id="PF03358">
    <property type="entry name" value="FMN_red"/>
    <property type="match status" value="1"/>
</dbReference>
<dbReference type="GO" id="GO:0016491">
    <property type="term" value="F:oxidoreductase activity"/>
    <property type="evidence" value="ECO:0007669"/>
    <property type="project" value="UniProtKB-KW"/>
</dbReference>
<evidence type="ECO:0000259" key="4">
    <source>
        <dbReference type="Pfam" id="PF03358"/>
    </source>
</evidence>
<keyword evidence="1" id="KW-0285">Flavoprotein</keyword>
<name>A0ABV6UMD2_9ACTN</name>
<gene>
    <name evidence="5" type="ORF">ACEZDJ_15080</name>
</gene>
<dbReference type="InterPro" id="IPR051814">
    <property type="entry name" value="NAD(P)H-dep_FMN_reductase"/>
</dbReference>
<evidence type="ECO:0000256" key="3">
    <source>
        <dbReference type="ARBA" id="ARBA00023002"/>
    </source>
</evidence>
<evidence type="ECO:0000256" key="2">
    <source>
        <dbReference type="ARBA" id="ARBA00022643"/>
    </source>
</evidence>
<dbReference type="Gene3D" id="3.40.50.360">
    <property type="match status" value="1"/>
</dbReference>